<proteinExistence type="predicted"/>
<accession>A0A3M7SGG4</accession>
<evidence type="ECO:0000313" key="1">
    <source>
        <dbReference type="EMBL" id="RNA34964.1"/>
    </source>
</evidence>
<organism evidence="1 2">
    <name type="scientific">Brachionus plicatilis</name>
    <name type="common">Marine rotifer</name>
    <name type="synonym">Brachionus muelleri</name>
    <dbReference type="NCBI Taxonomy" id="10195"/>
    <lineage>
        <taxon>Eukaryota</taxon>
        <taxon>Metazoa</taxon>
        <taxon>Spiralia</taxon>
        <taxon>Gnathifera</taxon>
        <taxon>Rotifera</taxon>
        <taxon>Eurotatoria</taxon>
        <taxon>Monogononta</taxon>
        <taxon>Pseudotrocha</taxon>
        <taxon>Ploima</taxon>
        <taxon>Brachionidae</taxon>
        <taxon>Brachionus</taxon>
    </lineage>
</organism>
<dbReference type="EMBL" id="REGN01001393">
    <property type="protein sequence ID" value="RNA34964.1"/>
    <property type="molecule type" value="Genomic_DNA"/>
</dbReference>
<name>A0A3M7SGG4_BRAPC</name>
<gene>
    <name evidence="1" type="ORF">BpHYR1_031860</name>
</gene>
<evidence type="ECO:0000313" key="2">
    <source>
        <dbReference type="Proteomes" id="UP000276133"/>
    </source>
</evidence>
<feature type="non-terminal residue" evidence="1">
    <location>
        <position position="1"/>
    </location>
</feature>
<reference evidence="1 2" key="1">
    <citation type="journal article" date="2018" name="Sci. Rep.">
        <title>Genomic signatures of local adaptation to the degree of environmental predictability in rotifers.</title>
        <authorList>
            <person name="Franch-Gras L."/>
            <person name="Hahn C."/>
            <person name="Garcia-Roger E.M."/>
            <person name="Carmona M.J."/>
            <person name="Serra M."/>
            <person name="Gomez A."/>
        </authorList>
    </citation>
    <scope>NUCLEOTIDE SEQUENCE [LARGE SCALE GENOMIC DNA]</scope>
    <source>
        <strain evidence="1">HYR1</strain>
    </source>
</reference>
<sequence>RCLKRCHLVNGTANYSLSRLIHTKERQIQWVDRDRCCFRNRQSGIFLDTSLANLSNSKCIFLLKTPKNSKIKEKIKKRVCKKITSSEYRAFNSLSENVSIEKNSTGLNI</sequence>
<dbReference type="Proteomes" id="UP000276133">
    <property type="component" value="Unassembled WGS sequence"/>
</dbReference>
<keyword evidence="2" id="KW-1185">Reference proteome</keyword>
<protein>
    <submittedName>
        <fullName evidence="1">Uncharacterized protein</fullName>
    </submittedName>
</protein>
<dbReference type="AlphaFoldDB" id="A0A3M7SGG4"/>
<comment type="caution">
    <text evidence="1">The sequence shown here is derived from an EMBL/GenBank/DDBJ whole genome shotgun (WGS) entry which is preliminary data.</text>
</comment>